<dbReference type="RefSeq" id="WP_301341208.1">
    <property type="nucleotide sequence ID" value="NZ_CP124071.1"/>
</dbReference>
<keyword evidence="2" id="KW-1185">Reference proteome</keyword>
<dbReference type="Gene3D" id="1.10.3160.10">
    <property type="entry name" value="Bbcrasp-1"/>
    <property type="match status" value="1"/>
</dbReference>
<reference evidence="1" key="1">
    <citation type="submission" date="2023-04" db="EMBL/GenBank/DDBJ databases">
        <title>Genome sequencing of multiple Borrelia sensu lato isolates spanning a world-wide range of genetic and epidemiological diversity.</title>
        <authorList>
            <person name="Mongodin E.F."/>
            <person name="Fraser C.M."/>
            <person name="Rudenko N."/>
            <person name="Golovchenko M."/>
            <person name="Margos G."/>
            <person name="Fingerle V."/>
            <person name="Marques A."/>
            <person name="Kawabata H."/>
            <person name="Lopes de Carvalho I."/>
            <person name="Norte C."/>
            <person name="Nuncio S."/>
            <person name="Schutzer S.E."/>
            <person name="Luft B."/>
            <person name="Qiu W."/>
            <person name="Casjens S.R."/>
        </authorList>
    </citation>
    <scope>NUCLEOTIDE SEQUENCE [LARGE SCALE GENOMIC DNA]</scope>
    <source>
        <strain evidence="1">SCGT-18</strain>
    </source>
</reference>
<dbReference type="Proteomes" id="UP001304851">
    <property type="component" value="Plasmid lp54"/>
</dbReference>
<dbReference type="InterPro" id="IPR008421">
    <property type="entry name" value="Borrelia_lipoprotein_PFam54/60"/>
</dbReference>
<dbReference type="NCBIfam" id="NF033728">
    <property type="entry name" value="borfam54_1"/>
    <property type="match status" value="1"/>
</dbReference>
<evidence type="ECO:0000313" key="1">
    <source>
        <dbReference type="EMBL" id="WKC90414.1"/>
    </source>
</evidence>
<sequence>MKKNTIWKTLKLFQITLLVSCSFYSKSNNTEATSELQPNLIEVKSLGAKKAVNLKKSQNLQQSQLLNDEKEAIIKKIAQEFDENEKLIKKINSNIEIFTQKINTDIQKIEPVDQFGINNAAFPEKQDMNIDFMLKENRFRRLFYSSLNYDENKIKKLTTILTQTSSSNGHHYTLIGSIFWTGFKIQEALEGAVKLLTKDEQRRLMFNFRTKTVKGIQEKLEKLIQEKNSWIKTIDNIIGEYDNNTGGAKTDGKILGEIIRIGYEHKFNPNESMQILNDIETPLKTCCDHMHY</sequence>
<protein>
    <submittedName>
        <fullName evidence="1">Complement regulator-acquiring protein</fullName>
    </submittedName>
</protein>
<proteinExistence type="predicted"/>
<keyword evidence="1" id="KW-0614">Plasmid</keyword>
<evidence type="ECO:0000313" key="2">
    <source>
        <dbReference type="Proteomes" id="UP001304851"/>
    </source>
</evidence>
<geneLocation type="plasmid" evidence="1 2">
    <name>lp54</name>
</geneLocation>
<organism evidence="1 2">
    <name type="scientific">Borreliella carolinensis</name>
    <dbReference type="NCBI Taxonomy" id="478174"/>
    <lineage>
        <taxon>Bacteria</taxon>
        <taxon>Pseudomonadati</taxon>
        <taxon>Spirochaetota</taxon>
        <taxon>Spirochaetia</taxon>
        <taxon>Spirochaetales</taxon>
        <taxon>Borreliaceae</taxon>
        <taxon>Borreliella</taxon>
    </lineage>
</organism>
<dbReference type="NCBIfam" id="NF033729">
    <property type="entry name" value="borfam54_2"/>
    <property type="match status" value="1"/>
</dbReference>
<dbReference type="Pfam" id="PF05714">
    <property type="entry name" value="PFam54_60"/>
    <property type="match status" value="1"/>
</dbReference>
<gene>
    <name evidence="1" type="ORF">QIA18_00305</name>
</gene>
<name>A0ABY9E451_9SPIR</name>
<dbReference type="EMBL" id="CP124071">
    <property type="protein sequence ID" value="WKC90414.1"/>
    <property type="molecule type" value="Genomic_DNA"/>
</dbReference>
<accession>A0ABY9E451</accession>
<dbReference type="NCBIfam" id="NF033730">
    <property type="entry name" value="borfam54_3"/>
    <property type="match status" value="1"/>
</dbReference>